<feature type="signal peptide" evidence="2">
    <location>
        <begin position="1"/>
        <end position="24"/>
    </location>
</feature>
<evidence type="ECO:0000256" key="1">
    <source>
        <dbReference type="SAM" id="MobiDB-lite"/>
    </source>
</evidence>
<feature type="compositionally biased region" description="Pro residues" evidence="1">
    <location>
        <begin position="505"/>
        <end position="514"/>
    </location>
</feature>
<keyword evidence="4" id="KW-1185">Reference proteome</keyword>
<feature type="compositionally biased region" description="Low complexity" evidence="1">
    <location>
        <begin position="332"/>
        <end position="360"/>
    </location>
</feature>
<proteinExistence type="predicted"/>
<feature type="chain" id="PRO_5042113672" evidence="2">
    <location>
        <begin position="25"/>
        <end position="889"/>
    </location>
</feature>
<name>A0AAD8XXY2_9STRA</name>
<keyword evidence="2" id="KW-0732">Signal</keyword>
<accession>A0AAD8XXY2</accession>
<sequence length="889" mass="93698">MIIKHNAILILSTSFLGGSITAAADSTTAQRRLQLPPLQQTFSARGAPPNPLPNCHGDCDNDSHCAGDLVCFQRFGYEEVPGCSGSGFRKVDFCAERPTENTLWMKGNNGRPSSSFPLGLCEGDCDTDAECGPGLVCEYRDADEPIPGCIGDAVPGEDYCRPAVVVSPAPTPAATPPPTLPPTSLQVVFTGIGAPPNPLPECHGDCDDDSQCEGSLVCFQRSGNEAVPNCPGDATSGVDFCAVRATENTVWLKGDNGSPSANFPLGLCEGDCDTDANCQPGLICQQRTGTEPIQGCIGVPEPGEDYCRVADPTAPPTPAPTDAVTPPPTPVPTNAVTPPVTPEPTNGVTPNPTSVTTPNPTNAPPPPTPPTSALQLVFTDTGVPPNPLPECHGDCDDDSQCEGDLVCFQRSGNEAVPGCTGTATSGADFCAVRATQNTVWLKGDNGSPSANFPLGLCEGDCDSDANCQPGLICKQRTGTEPIPNCIGVPEPGEDYCYDPNGDAPSPAPGPPPTYAPNTSGATYVPGDLSQPCDGGKLMLSKGMDCRLLTTAGEFVQYDTSGQSAVPMHEKADGAAVIAHPTDGGWYYTSNSEGSSGSGGVGTLRFNAQGEVIGYKMDLEGTTRNCGGGKTYWDTWVTCEEDGSRGYCWEVDPFTGHTAKTNAVIVGGNYESFAYDDQDPDVEARFFTTEDSGNGPLVRYTPTTEAFNTGDSYDILTSPGGTHDYLVLNADGTFDWNSSESAGASSASTYFPNAEGIDVINRQLFFISKVNKELFELDLAAKTWIVTSTVSGAFDRQPDQIQKVVGDSEFLYFCEDGGAYSDIHGRNRDGEFFTIVRGDGYGTETSGLAFSPDNKYMYVAFQGNSNVYAFWRTDGLDFGAVKADIKYHQV</sequence>
<dbReference type="PANTHER" id="PTHR35399:SF2">
    <property type="entry name" value="DUF839 DOMAIN-CONTAINING PROTEIN"/>
    <property type="match status" value="1"/>
</dbReference>
<feature type="compositionally biased region" description="Pro residues" evidence="1">
    <location>
        <begin position="313"/>
        <end position="331"/>
    </location>
</feature>
<evidence type="ECO:0000313" key="4">
    <source>
        <dbReference type="Proteomes" id="UP001224775"/>
    </source>
</evidence>
<gene>
    <name evidence="3" type="ORF">QTG54_013449</name>
</gene>
<feature type="region of interest" description="Disordered" evidence="1">
    <location>
        <begin position="307"/>
        <end position="371"/>
    </location>
</feature>
<organism evidence="3 4">
    <name type="scientific">Skeletonema marinoi</name>
    <dbReference type="NCBI Taxonomy" id="267567"/>
    <lineage>
        <taxon>Eukaryota</taxon>
        <taxon>Sar</taxon>
        <taxon>Stramenopiles</taxon>
        <taxon>Ochrophyta</taxon>
        <taxon>Bacillariophyta</taxon>
        <taxon>Coscinodiscophyceae</taxon>
        <taxon>Thalassiosirophycidae</taxon>
        <taxon>Thalassiosirales</taxon>
        <taxon>Skeletonemataceae</taxon>
        <taxon>Skeletonema</taxon>
        <taxon>Skeletonema marinoi-dohrnii complex</taxon>
    </lineage>
</organism>
<reference evidence="3" key="1">
    <citation type="submission" date="2023-06" db="EMBL/GenBank/DDBJ databases">
        <title>Survivors Of The Sea: Transcriptome response of Skeletonema marinoi to long-term dormancy.</title>
        <authorList>
            <person name="Pinder M.I.M."/>
            <person name="Kourtchenko O."/>
            <person name="Robertson E.K."/>
            <person name="Larsson T."/>
            <person name="Maumus F."/>
            <person name="Osuna-Cruz C.M."/>
            <person name="Vancaester E."/>
            <person name="Stenow R."/>
            <person name="Vandepoele K."/>
            <person name="Ploug H."/>
            <person name="Bruchert V."/>
            <person name="Godhe A."/>
            <person name="Topel M."/>
        </authorList>
    </citation>
    <scope>NUCLEOTIDE SEQUENCE</scope>
    <source>
        <strain evidence="3">R05AC</strain>
    </source>
</reference>
<dbReference type="SUPFAM" id="SSF63825">
    <property type="entry name" value="YWTD domain"/>
    <property type="match status" value="1"/>
</dbReference>
<dbReference type="AlphaFoldDB" id="A0AAD8XXY2"/>
<protein>
    <submittedName>
        <fullName evidence="3">DUF839 domain-containing protein</fullName>
    </submittedName>
</protein>
<evidence type="ECO:0000256" key="2">
    <source>
        <dbReference type="SAM" id="SignalP"/>
    </source>
</evidence>
<evidence type="ECO:0000313" key="3">
    <source>
        <dbReference type="EMBL" id="KAK1735743.1"/>
    </source>
</evidence>
<dbReference type="EMBL" id="JATAAI010000032">
    <property type="protein sequence ID" value="KAK1735743.1"/>
    <property type="molecule type" value="Genomic_DNA"/>
</dbReference>
<feature type="region of interest" description="Disordered" evidence="1">
    <location>
        <begin position="496"/>
        <end position="522"/>
    </location>
</feature>
<dbReference type="Proteomes" id="UP001224775">
    <property type="component" value="Unassembled WGS sequence"/>
</dbReference>
<feature type="compositionally biased region" description="Pro residues" evidence="1">
    <location>
        <begin position="361"/>
        <end position="370"/>
    </location>
</feature>
<dbReference type="PANTHER" id="PTHR35399">
    <property type="entry name" value="SLR8030 PROTEIN"/>
    <property type="match status" value="1"/>
</dbReference>
<comment type="caution">
    <text evidence="3">The sequence shown here is derived from an EMBL/GenBank/DDBJ whole genome shotgun (WGS) entry which is preliminary data.</text>
</comment>